<dbReference type="PANTHER" id="PTHR44303:SF1">
    <property type="entry name" value="DNAJ HOMOLOG SUBFAMILY C MEMBER 16"/>
    <property type="match status" value="1"/>
</dbReference>
<comment type="subcellular location">
    <subcellularLocation>
        <location evidence="1">Endoplasmic reticulum membrane</location>
        <topology evidence="1">Single-pass type IV membrane protein</topology>
    </subcellularLocation>
</comment>
<dbReference type="InterPro" id="IPR018253">
    <property type="entry name" value="DnaJ_domain_CS"/>
</dbReference>
<dbReference type="SUPFAM" id="SSF52833">
    <property type="entry name" value="Thioredoxin-like"/>
    <property type="match status" value="1"/>
</dbReference>
<reference evidence="10" key="1">
    <citation type="journal article" date="2023" name="Science">
        <title>Genome structures resolve the early diversification of teleost fishes.</title>
        <authorList>
            <person name="Parey E."/>
            <person name="Louis A."/>
            <person name="Montfort J."/>
            <person name="Bouchez O."/>
            <person name="Roques C."/>
            <person name="Iampietro C."/>
            <person name="Lluch J."/>
            <person name="Castinel A."/>
            <person name="Donnadieu C."/>
            <person name="Desvignes T."/>
            <person name="Floi Bucao C."/>
            <person name="Jouanno E."/>
            <person name="Wen M."/>
            <person name="Mejri S."/>
            <person name="Dirks R."/>
            <person name="Jansen H."/>
            <person name="Henkel C."/>
            <person name="Chen W.J."/>
            <person name="Zahm M."/>
            <person name="Cabau C."/>
            <person name="Klopp C."/>
            <person name="Thompson A.W."/>
            <person name="Robinson-Rechavi M."/>
            <person name="Braasch I."/>
            <person name="Lecointre G."/>
            <person name="Bobe J."/>
            <person name="Postlethwait J.H."/>
            <person name="Berthelot C."/>
            <person name="Roest Crollius H."/>
            <person name="Guiguen Y."/>
        </authorList>
    </citation>
    <scope>NUCLEOTIDE SEQUENCE</scope>
    <source>
        <strain evidence="10">Concon-B</strain>
    </source>
</reference>
<dbReference type="PROSITE" id="PS50076">
    <property type="entry name" value="DNAJ_2"/>
    <property type="match status" value="1"/>
</dbReference>
<feature type="region of interest" description="Disordered" evidence="7">
    <location>
        <begin position="730"/>
        <end position="761"/>
    </location>
</feature>
<dbReference type="SMART" id="SM00271">
    <property type="entry name" value="DnaJ"/>
    <property type="match status" value="1"/>
</dbReference>
<dbReference type="Proteomes" id="UP001152803">
    <property type="component" value="Unassembled WGS sequence"/>
</dbReference>
<evidence type="ECO:0000256" key="1">
    <source>
        <dbReference type="ARBA" id="ARBA00004163"/>
    </source>
</evidence>
<sequence>MSPPFFDFVARRSFSIQFPEEMTQIIKAAVSLRVILTLYLLLLDLAVESTSEFNPYQILGVTKSASHAEIKKTYKRLVKEWHPDKNRDPGAEDMFIKISKSYEILSNQEKRANYDQYGQTDDNRQHGQPRQGFRHFHDSFYFDESFFHFPRSSRDFADSKYMLHYTQYMSDIIPDSFRKPYLIKITSDWCFTCIHIEPVWRETVQQLEGLGVGIGVVDIGYERRLADQLGAHRTPSILGLINGKVTFFHYSIVTENLRQFVDYLLPQKLVEKVTDGNYQDFLDSWHEENKPRLLLFDQVPAVPLLYKLAAFAYKDYVRFGYVNPGSTETANLIQQFNVNTYAPTMLLFKENTNKPADIIQAKGMKKQIMDEFISSNRFLAVPRLVNQKFFDELCPVKQFHRRRKYCVLLITGAEESFAPGNAAFLSFAEFNTKAVLRFAYVYQRQQQPLCDALLKSQESRLPQVVILERRNAAGKVLYRAVTGGWNGSEEDKYRLHEQLDNLQKDPSFLRHDAMLPELNNEFSSWIYSAYEYLSQTMDDFLHSNGLEVMPLLSLLSAVFILLGTVIILAFSERGEEKQTKSKPKEAPRTESASGNPANVTSPSRPPKKNFVEVTELTHLTYTNSLLRLRPGHINVLLVFTDASKNALLSKFAKEVYSFTGSQALRYSFLNADKHREWVDSVLQFAQDPAQLHSDKAPGLLADYDGYVMALNGHKKYFCLFRPVHTADGLGGRSSDEGGAGTGGRSRSASREEHNSSSTSTLHIHHRLDRLGLWMERLMEGSLPRHYIPAWPCLDTITAHK</sequence>
<keyword evidence="8" id="KW-0472">Membrane</keyword>
<dbReference type="InterPro" id="IPR036869">
    <property type="entry name" value="J_dom_sf"/>
</dbReference>
<evidence type="ECO:0000256" key="6">
    <source>
        <dbReference type="ARBA" id="ARBA00035043"/>
    </source>
</evidence>
<feature type="transmembrane region" description="Helical" evidence="8">
    <location>
        <begin position="548"/>
        <end position="570"/>
    </location>
</feature>
<feature type="domain" description="J" evidence="9">
    <location>
        <begin position="54"/>
        <end position="118"/>
    </location>
</feature>
<dbReference type="GO" id="GO:0005789">
    <property type="term" value="C:endoplasmic reticulum membrane"/>
    <property type="evidence" value="ECO:0007669"/>
    <property type="project" value="UniProtKB-SubCell"/>
</dbReference>
<keyword evidence="8" id="KW-0812">Transmembrane</keyword>
<keyword evidence="11" id="KW-1185">Reference proteome</keyword>
<dbReference type="InterPro" id="IPR043361">
    <property type="entry name" value="DNAJC16_TRX"/>
</dbReference>
<dbReference type="PANTHER" id="PTHR44303">
    <property type="entry name" value="DNAJ HOMOLOG SUBFAMILY C MEMBER 16"/>
    <property type="match status" value="1"/>
</dbReference>
<evidence type="ECO:0000313" key="10">
    <source>
        <dbReference type="EMBL" id="KAJ8258761.1"/>
    </source>
</evidence>
<feature type="compositionally biased region" description="Polar residues" evidence="7">
    <location>
        <begin position="590"/>
        <end position="602"/>
    </location>
</feature>
<name>A0A9Q1HSY9_CONCO</name>
<dbReference type="InterPro" id="IPR001623">
    <property type="entry name" value="DnaJ_domain"/>
</dbReference>
<dbReference type="OrthoDB" id="10065037at2759"/>
<evidence type="ECO:0000256" key="5">
    <source>
        <dbReference type="ARBA" id="ARBA00035002"/>
    </source>
</evidence>
<evidence type="ECO:0000259" key="9">
    <source>
        <dbReference type="PROSITE" id="PS50076"/>
    </source>
</evidence>
<evidence type="ECO:0000256" key="7">
    <source>
        <dbReference type="SAM" id="MobiDB-lite"/>
    </source>
</evidence>
<evidence type="ECO:0000256" key="4">
    <source>
        <dbReference type="ARBA" id="ARBA00023180"/>
    </source>
</evidence>
<evidence type="ECO:0000313" key="11">
    <source>
        <dbReference type="Proteomes" id="UP001152803"/>
    </source>
</evidence>
<feature type="compositionally biased region" description="Basic and acidic residues" evidence="7">
    <location>
        <begin position="577"/>
        <end position="588"/>
    </location>
</feature>
<dbReference type="PROSITE" id="PS00636">
    <property type="entry name" value="DNAJ_1"/>
    <property type="match status" value="1"/>
</dbReference>
<comment type="function">
    <text evidence="5">Plays an important role in regulating the size of autophagosomes during the formation process.</text>
</comment>
<dbReference type="Pfam" id="PF00085">
    <property type="entry name" value="Thioredoxin"/>
    <property type="match status" value="1"/>
</dbReference>
<dbReference type="CDD" id="cd02963">
    <property type="entry name" value="TRX_DnaJ"/>
    <property type="match status" value="1"/>
</dbReference>
<evidence type="ECO:0000256" key="8">
    <source>
        <dbReference type="SAM" id="Phobius"/>
    </source>
</evidence>
<evidence type="ECO:0000256" key="2">
    <source>
        <dbReference type="ARBA" id="ARBA00020921"/>
    </source>
</evidence>
<dbReference type="PRINTS" id="PR00625">
    <property type="entry name" value="JDOMAIN"/>
</dbReference>
<accession>A0A9Q1HSY9</accession>
<dbReference type="Gene3D" id="3.40.30.10">
    <property type="entry name" value="Glutaredoxin"/>
    <property type="match status" value="1"/>
</dbReference>
<keyword evidence="3" id="KW-0072">Autophagy</keyword>
<dbReference type="GO" id="GO:0006914">
    <property type="term" value="P:autophagy"/>
    <property type="evidence" value="ECO:0007669"/>
    <property type="project" value="UniProtKB-KW"/>
</dbReference>
<keyword evidence="8" id="KW-1133">Transmembrane helix</keyword>
<organism evidence="10 11">
    <name type="scientific">Conger conger</name>
    <name type="common">Conger eel</name>
    <name type="synonym">Muraena conger</name>
    <dbReference type="NCBI Taxonomy" id="82655"/>
    <lineage>
        <taxon>Eukaryota</taxon>
        <taxon>Metazoa</taxon>
        <taxon>Chordata</taxon>
        <taxon>Craniata</taxon>
        <taxon>Vertebrata</taxon>
        <taxon>Euteleostomi</taxon>
        <taxon>Actinopterygii</taxon>
        <taxon>Neopterygii</taxon>
        <taxon>Teleostei</taxon>
        <taxon>Anguilliformes</taxon>
        <taxon>Congridae</taxon>
        <taxon>Conger</taxon>
    </lineage>
</organism>
<evidence type="ECO:0000256" key="3">
    <source>
        <dbReference type="ARBA" id="ARBA00023006"/>
    </source>
</evidence>
<dbReference type="EMBL" id="JAFJMO010000013">
    <property type="protein sequence ID" value="KAJ8258761.1"/>
    <property type="molecule type" value="Genomic_DNA"/>
</dbReference>
<dbReference type="InterPro" id="IPR036249">
    <property type="entry name" value="Thioredoxin-like_sf"/>
</dbReference>
<dbReference type="SUPFAM" id="SSF46565">
    <property type="entry name" value="Chaperone J-domain"/>
    <property type="match status" value="1"/>
</dbReference>
<dbReference type="InterPro" id="IPR052448">
    <property type="entry name" value="DnaJ_C16_autophagy_reg"/>
</dbReference>
<dbReference type="Pfam" id="PF00226">
    <property type="entry name" value="DnaJ"/>
    <property type="match status" value="1"/>
</dbReference>
<dbReference type="CDD" id="cd06257">
    <property type="entry name" value="DnaJ"/>
    <property type="match status" value="1"/>
</dbReference>
<gene>
    <name evidence="10" type="ORF">COCON_G00177730</name>
</gene>
<protein>
    <recommendedName>
        <fullName evidence="2">DnaJ homolog subfamily C member 16</fullName>
    </recommendedName>
    <alternativeName>
        <fullName evidence="6">Endoplasmic reticulum DNA J domain-containing protein 8</fullName>
    </alternativeName>
</protein>
<dbReference type="AlphaFoldDB" id="A0A9Q1HSY9"/>
<proteinExistence type="predicted"/>
<dbReference type="Gene3D" id="1.10.287.110">
    <property type="entry name" value="DnaJ domain"/>
    <property type="match status" value="1"/>
</dbReference>
<comment type="caution">
    <text evidence="10">The sequence shown here is derived from an EMBL/GenBank/DDBJ whole genome shotgun (WGS) entry which is preliminary data.</text>
</comment>
<feature type="region of interest" description="Disordered" evidence="7">
    <location>
        <begin position="577"/>
        <end position="607"/>
    </location>
</feature>
<dbReference type="InterPro" id="IPR013766">
    <property type="entry name" value="Thioredoxin_domain"/>
</dbReference>
<keyword evidence="4" id="KW-0325">Glycoprotein</keyword>